<dbReference type="EC" id="3.1.6.1" evidence="7"/>
<dbReference type="GO" id="GO:0004065">
    <property type="term" value="F:arylsulfatase activity"/>
    <property type="evidence" value="ECO:0007669"/>
    <property type="project" value="UniProtKB-EC"/>
</dbReference>
<keyword evidence="3 7" id="KW-0378">Hydrolase</keyword>
<proteinExistence type="inferred from homology"/>
<dbReference type="InterPro" id="IPR024607">
    <property type="entry name" value="Sulfatase_CS"/>
</dbReference>
<feature type="signal peptide" evidence="5">
    <location>
        <begin position="1"/>
        <end position="22"/>
    </location>
</feature>
<evidence type="ECO:0000259" key="6">
    <source>
        <dbReference type="Pfam" id="PF00884"/>
    </source>
</evidence>
<dbReference type="Gene3D" id="3.40.720.10">
    <property type="entry name" value="Alkaline Phosphatase, subunit A"/>
    <property type="match status" value="1"/>
</dbReference>
<reference evidence="7 8" key="1">
    <citation type="submission" date="2019-02" db="EMBL/GenBank/DDBJ databases">
        <title>Deep-cultivation of Planctomycetes and their phenomic and genomic characterization uncovers novel biology.</title>
        <authorList>
            <person name="Wiegand S."/>
            <person name="Jogler M."/>
            <person name="Boedeker C."/>
            <person name="Pinto D."/>
            <person name="Vollmers J."/>
            <person name="Rivas-Marin E."/>
            <person name="Kohn T."/>
            <person name="Peeters S.H."/>
            <person name="Heuer A."/>
            <person name="Rast P."/>
            <person name="Oberbeckmann S."/>
            <person name="Bunk B."/>
            <person name="Jeske O."/>
            <person name="Meyerdierks A."/>
            <person name="Storesund J.E."/>
            <person name="Kallscheuer N."/>
            <person name="Luecker S."/>
            <person name="Lage O.M."/>
            <person name="Pohl T."/>
            <person name="Merkel B.J."/>
            <person name="Hornburger P."/>
            <person name="Mueller R.-W."/>
            <person name="Bruemmer F."/>
            <person name="Labrenz M."/>
            <person name="Spormann A.M."/>
            <person name="Op Den Camp H."/>
            <person name="Overmann J."/>
            <person name="Amann R."/>
            <person name="Jetten M.S.M."/>
            <person name="Mascher T."/>
            <person name="Medema M.H."/>
            <person name="Devos D.P."/>
            <person name="Kaster A.-K."/>
            <person name="Ovreas L."/>
            <person name="Rohde M."/>
            <person name="Galperin M.Y."/>
            <person name="Jogler C."/>
        </authorList>
    </citation>
    <scope>NUCLEOTIDE SEQUENCE [LARGE SCALE GENOMIC DNA]</scope>
    <source>
        <strain evidence="7 8">Pan14r</strain>
    </source>
</reference>
<accession>A0A5C5YA82</accession>
<dbReference type="InterPro" id="IPR017850">
    <property type="entry name" value="Alkaline_phosphatase_core_sf"/>
</dbReference>
<evidence type="ECO:0000256" key="3">
    <source>
        <dbReference type="ARBA" id="ARBA00022801"/>
    </source>
</evidence>
<protein>
    <submittedName>
        <fullName evidence="7">Arylsulfatase</fullName>
        <ecNumber evidence="7">3.1.6.1</ecNumber>
    </submittedName>
</protein>
<dbReference type="RefSeq" id="WP_197203865.1">
    <property type="nucleotide sequence ID" value="NZ_SJPL01000001.1"/>
</dbReference>
<feature type="chain" id="PRO_5023119047" evidence="5">
    <location>
        <begin position="23"/>
        <end position="504"/>
    </location>
</feature>
<dbReference type="Pfam" id="PF00884">
    <property type="entry name" value="Sulfatase"/>
    <property type="match status" value="1"/>
</dbReference>
<evidence type="ECO:0000256" key="5">
    <source>
        <dbReference type="SAM" id="SignalP"/>
    </source>
</evidence>
<organism evidence="7 8">
    <name type="scientific">Crateriforma conspicua</name>
    <dbReference type="NCBI Taxonomy" id="2527996"/>
    <lineage>
        <taxon>Bacteria</taxon>
        <taxon>Pseudomonadati</taxon>
        <taxon>Planctomycetota</taxon>
        <taxon>Planctomycetia</taxon>
        <taxon>Planctomycetales</taxon>
        <taxon>Planctomycetaceae</taxon>
        <taxon>Crateriforma</taxon>
    </lineage>
</organism>
<keyword evidence="5" id="KW-0732">Signal</keyword>
<dbReference type="GO" id="GO:0046872">
    <property type="term" value="F:metal ion binding"/>
    <property type="evidence" value="ECO:0007669"/>
    <property type="project" value="UniProtKB-KW"/>
</dbReference>
<evidence type="ECO:0000256" key="1">
    <source>
        <dbReference type="ARBA" id="ARBA00008779"/>
    </source>
</evidence>
<gene>
    <name evidence="7" type="primary">atsA_82</name>
    <name evidence="7" type="ORF">Pan14r_41550</name>
</gene>
<dbReference type="PANTHER" id="PTHR42693">
    <property type="entry name" value="ARYLSULFATASE FAMILY MEMBER"/>
    <property type="match status" value="1"/>
</dbReference>
<dbReference type="InterPro" id="IPR050738">
    <property type="entry name" value="Sulfatase"/>
</dbReference>
<evidence type="ECO:0000313" key="8">
    <source>
        <dbReference type="Proteomes" id="UP000317238"/>
    </source>
</evidence>
<dbReference type="AlphaFoldDB" id="A0A5C5YA82"/>
<dbReference type="Proteomes" id="UP000317238">
    <property type="component" value="Unassembled WGS sequence"/>
</dbReference>
<keyword evidence="2" id="KW-0479">Metal-binding</keyword>
<feature type="domain" description="Sulfatase N-terminal" evidence="6">
    <location>
        <begin position="40"/>
        <end position="369"/>
    </location>
</feature>
<evidence type="ECO:0000256" key="4">
    <source>
        <dbReference type="ARBA" id="ARBA00022837"/>
    </source>
</evidence>
<dbReference type="SUPFAM" id="SSF53649">
    <property type="entry name" value="Alkaline phosphatase-like"/>
    <property type="match status" value="1"/>
</dbReference>
<comment type="caution">
    <text evidence="7">The sequence shown here is derived from an EMBL/GenBank/DDBJ whole genome shotgun (WGS) entry which is preliminary data.</text>
</comment>
<name>A0A5C5YA82_9PLAN</name>
<sequence length="504" mass="55807" precursor="true">MPSRTFISSVAFAIVGIGALFATDVINANDSIAGDDTSRPNILVIMCDDLGYADVGFNGSTDIQTPNLDALAKAGTVCTSGYVAHPFCGPSRMGMMSGRYPHQFGAPFNLPNSGQGADAYVEHGIDPDEVLISTVLQRSGYFTAAVGKWHMGIQSSFHPNHRGFEEYYGFLGGGHKYFPQQFQGVYERQKARGIQHINEYVRPLEHNGRPVKETEYVTDGLSREAVRIIHDAAADDRPFFMFLAYNAPHTPLEAKPEDMAPFAHIGDEKRRTYAGMVFAVDRGVGQIVDALSETSQLNDTLIVFLSDNGGKTSAGADNGPLREGKGSTFEGGYRVPMFFHWPGVVNAGQTYPHPITALDFYPTFAALADASIPDGKVLDGKNVWSSLINGDNPRPDEMIYAMRHRQGFSDVGARRGPWKITRTFRSPWKLFNLEQDISESRDLIQQYPDVAAAMIEQTKQWSSTHPRPLWFDNRKAESEWTKLEMPRHDETFAFERPGQPAGQP</sequence>
<keyword evidence="8" id="KW-1185">Reference proteome</keyword>
<dbReference type="InterPro" id="IPR000917">
    <property type="entry name" value="Sulfatase_N"/>
</dbReference>
<keyword evidence="4" id="KW-0106">Calcium</keyword>
<evidence type="ECO:0000313" key="7">
    <source>
        <dbReference type="EMBL" id="TWT71838.1"/>
    </source>
</evidence>
<evidence type="ECO:0000256" key="2">
    <source>
        <dbReference type="ARBA" id="ARBA00022723"/>
    </source>
</evidence>
<dbReference type="PANTHER" id="PTHR42693:SF53">
    <property type="entry name" value="ENDO-4-O-SULFATASE"/>
    <property type="match status" value="1"/>
</dbReference>
<comment type="similarity">
    <text evidence="1">Belongs to the sulfatase family.</text>
</comment>
<dbReference type="Gene3D" id="3.30.1120.10">
    <property type="match status" value="1"/>
</dbReference>
<dbReference type="PROSITE" id="PS00149">
    <property type="entry name" value="SULFATASE_2"/>
    <property type="match status" value="1"/>
</dbReference>
<dbReference type="EMBL" id="SJPL01000001">
    <property type="protein sequence ID" value="TWT71838.1"/>
    <property type="molecule type" value="Genomic_DNA"/>
</dbReference>